<protein>
    <submittedName>
        <fullName evidence="7">Amino acid permease-domain-containing protein</fullName>
    </submittedName>
</protein>
<feature type="transmembrane region" description="Helical" evidence="6">
    <location>
        <begin position="472"/>
        <end position="489"/>
    </location>
</feature>
<feature type="transmembrane region" description="Helical" evidence="6">
    <location>
        <begin position="109"/>
        <end position="133"/>
    </location>
</feature>
<reference evidence="7" key="1">
    <citation type="submission" date="2023-06" db="EMBL/GenBank/DDBJ databases">
        <title>Genome-scale phylogeny and comparative genomics of the fungal order Sordariales.</title>
        <authorList>
            <consortium name="Lawrence Berkeley National Laboratory"/>
            <person name="Hensen N."/>
            <person name="Bonometti L."/>
            <person name="Westerberg I."/>
            <person name="Brannstrom I.O."/>
            <person name="Guillou S."/>
            <person name="Cros-Aarteil S."/>
            <person name="Calhoun S."/>
            <person name="Haridas S."/>
            <person name="Kuo A."/>
            <person name="Mondo S."/>
            <person name="Pangilinan J."/>
            <person name="Riley R."/>
            <person name="LaButti K."/>
            <person name="Andreopoulos B."/>
            <person name="Lipzen A."/>
            <person name="Chen C."/>
            <person name="Yanf M."/>
            <person name="Daum C."/>
            <person name="Ng V."/>
            <person name="Clum A."/>
            <person name="Steindorff A."/>
            <person name="Ohm R."/>
            <person name="Martin F."/>
            <person name="Silar P."/>
            <person name="Natvig D."/>
            <person name="Lalanne C."/>
            <person name="Gautier V."/>
            <person name="Ament-velasquez S.L."/>
            <person name="Kruys A."/>
            <person name="Hutchinson M.I."/>
            <person name="Powell A.J."/>
            <person name="Barry K."/>
            <person name="Miller A.N."/>
            <person name="Grigoriev I.V."/>
            <person name="Debuchy R."/>
            <person name="Gladieux P."/>
            <person name="Thoren M.H."/>
            <person name="Johannesson H."/>
        </authorList>
    </citation>
    <scope>NUCLEOTIDE SEQUENCE</scope>
    <source>
        <strain evidence="7">SMH3391-2</strain>
    </source>
</reference>
<feature type="region of interest" description="Disordered" evidence="5">
    <location>
        <begin position="1"/>
        <end position="28"/>
    </location>
</feature>
<keyword evidence="4 6" id="KW-0472">Membrane</keyword>
<dbReference type="GO" id="GO:0015179">
    <property type="term" value="F:L-amino acid transmembrane transporter activity"/>
    <property type="evidence" value="ECO:0007669"/>
    <property type="project" value="TreeGrafter"/>
</dbReference>
<comment type="subcellular location">
    <subcellularLocation>
        <location evidence="1">Membrane</location>
        <topology evidence="1">Multi-pass membrane protein</topology>
    </subcellularLocation>
</comment>
<evidence type="ECO:0000256" key="6">
    <source>
        <dbReference type="SAM" id="Phobius"/>
    </source>
</evidence>
<feature type="transmembrane region" description="Helical" evidence="6">
    <location>
        <begin position="153"/>
        <end position="181"/>
    </location>
</feature>
<keyword evidence="8" id="KW-1185">Reference proteome</keyword>
<evidence type="ECO:0000313" key="7">
    <source>
        <dbReference type="EMBL" id="KAK0615558.1"/>
    </source>
</evidence>
<feature type="transmembrane region" description="Helical" evidence="6">
    <location>
        <begin position="501"/>
        <end position="527"/>
    </location>
</feature>
<dbReference type="Gene3D" id="1.20.1740.10">
    <property type="entry name" value="Amino acid/polyamine transporter I"/>
    <property type="match status" value="1"/>
</dbReference>
<dbReference type="FunFam" id="1.20.1740.10:FF:000025">
    <property type="entry name" value="High-affinity methionine permease"/>
    <property type="match status" value="1"/>
</dbReference>
<feature type="transmembrane region" description="Helical" evidence="6">
    <location>
        <begin position="357"/>
        <end position="378"/>
    </location>
</feature>
<feature type="transmembrane region" description="Helical" evidence="6">
    <location>
        <begin position="303"/>
        <end position="324"/>
    </location>
</feature>
<dbReference type="Pfam" id="PF13520">
    <property type="entry name" value="AA_permease_2"/>
    <property type="match status" value="1"/>
</dbReference>
<evidence type="ECO:0000256" key="5">
    <source>
        <dbReference type="SAM" id="MobiDB-lite"/>
    </source>
</evidence>
<accession>A0AA39WHL4</accession>
<evidence type="ECO:0000313" key="8">
    <source>
        <dbReference type="Proteomes" id="UP001174934"/>
    </source>
</evidence>
<dbReference type="PANTHER" id="PTHR11785:SF353">
    <property type="entry name" value="METHIONINE TRANSPORTER (EUROFUNG)"/>
    <property type="match status" value="1"/>
</dbReference>
<dbReference type="Proteomes" id="UP001174934">
    <property type="component" value="Unassembled WGS sequence"/>
</dbReference>
<dbReference type="GO" id="GO:0016020">
    <property type="term" value="C:membrane"/>
    <property type="evidence" value="ECO:0007669"/>
    <property type="project" value="UniProtKB-SubCell"/>
</dbReference>
<dbReference type="InterPro" id="IPR050598">
    <property type="entry name" value="AminoAcid_Transporter"/>
</dbReference>
<dbReference type="InterPro" id="IPR002293">
    <property type="entry name" value="AA/rel_permease1"/>
</dbReference>
<gene>
    <name evidence="7" type="ORF">B0T17DRAFT_592343</name>
</gene>
<feature type="transmembrane region" description="Helical" evidence="6">
    <location>
        <begin position="193"/>
        <end position="210"/>
    </location>
</feature>
<feature type="transmembrane region" description="Helical" evidence="6">
    <location>
        <begin position="216"/>
        <end position="242"/>
    </location>
</feature>
<evidence type="ECO:0000256" key="4">
    <source>
        <dbReference type="ARBA" id="ARBA00023136"/>
    </source>
</evidence>
<organism evidence="7 8">
    <name type="scientific">Bombardia bombarda</name>
    <dbReference type="NCBI Taxonomy" id="252184"/>
    <lineage>
        <taxon>Eukaryota</taxon>
        <taxon>Fungi</taxon>
        <taxon>Dikarya</taxon>
        <taxon>Ascomycota</taxon>
        <taxon>Pezizomycotina</taxon>
        <taxon>Sordariomycetes</taxon>
        <taxon>Sordariomycetidae</taxon>
        <taxon>Sordariales</taxon>
        <taxon>Lasiosphaeriaceae</taxon>
        <taxon>Bombardia</taxon>
    </lineage>
</organism>
<evidence type="ECO:0000256" key="1">
    <source>
        <dbReference type="ARBA" id="ARBA00004141"/>
    </source>
</evidence>
<evidence type="ECO:0000256" key="2">
    <source>
        <dbReference type="ARBA" id="ARBA00022692"/>
    </source>
</evidence>
<feature type="transmembrane region" description="Helical" evidence="6">
    <location>
        <begin position="432"/>
        <end position="451"/>
    </location>
</feature>
<evidence type="ECO:0000256" key="3">
    <source>
        <dbReference type="ARBA" id="ARBA00022989"/>
    </source>
</evidence>
<keyword evidence="2 6" id="KW-0812">Transmembrane</keyword>
<feature type="transmembrane region" description="Helical" evidence="6">
    <location>
        <begin position="399"/>
        <end position="420"/>
    </location>
</feature>
<sequence length="608" mass="66012">MSSSFNWRRPFRREAGGEVDAQQGADISDTASATVSDGTLQYTLEKGGNDSLPSYQEASGAPVERDSPLGYQVGSITIIFLNVSKMIGTGVYSTPSAILKGTGSVGLSMIYWTIGFIVSIASLSVYLEFASYFPNRSGSEVVYLEQAYPRPRWLFPTAFAFQSVALSFSSANAIVLAQYLFRINGHQPTPWELKGVAVAGYTVAVLLVAFNTKLSYWFSNGIGIVKLLTLIFIAITGLVVLGGNVSRVPDPKANFVNSFEGTATAYGLTNAMYRIIFSYAGFENAFNVVNEVKNPIKQLKRNGFAALIIVAILYILANIAYFAAVPKAELAAAQQIAASLFFTRVFGSSNAVRGLNFLIALSSFGNLVAVLLGTSRLIRECGRQGVLPFPRFWASTRPFGTPLGPYAVKWGLTLVMILAPPAGDAFNFITDLQVYPSAFFQLVMGVGLYIVRARRRRMGLPRGAFRAWDPMVILNILLNVYLVVLPWYPPAGGAYAGDVSFWYATYVVAGIGILLACGAYYFAWIYIIPKLRGYRIRQEVLRFEDGASSHRLIKVPVAELAEWDATHDAVGRTVGEGAEVGSASDGKQEKQQEAGVVAADPEKRNAGL</sequence>
<dbReference type="AlphaFoldDB" id="A0AA39WHL4"/>
<dbReference type="PANTHER" id="PTHR11785">
    <property type="entry name" value="AMINO ACID TRANSPORTER"/>
    <property type="match status" value="1"/>
</dbReference>
<feature type="region of interest" description="Disordered" evidence="5">
    <location>
        <begin position="577"/>
        <end position="608"/>
    </location>
</feature>
<dbReference type="EMBL" id="JAULSR010000006">
    <property type="protein sequence ID" value="KAK0615558.1"/>
    <property type="molecule type" value="Genomic_DNA"/>
</dbReference>
<keyword evidence="3 6" id="KW-1133">Transmembrane helix</keyword>
<comment type="caution">
    <text evidence="7">The sequence shown here is derived from an EMBL/GenBank/DDBJ whole genome shotgun (WGS) entry which is preliminary data.</text>
</comment>
<name>A0AA39WHL4_9PEZI</name>
<proteinExistence type="predicted"/>